<organism evidence="2 3">
    <name type="scientific">Knufia fluminis</name>
    <dbReference type="NCBI Taxonomy" id="191047"/>
    <lineage>
        <taxon>Eukaryota</taxon>
        <taxon>Fungi</taxon>
        <taxon>Dikarya</taxon>
        <taxon>Ascomycota</taxon>
        <taxon>Pezizomycotina</taxon>
        <taxon>Eurotiomycetes</taxon>
        <taxon>Chaetothyriomycetidae</taxon>
        <taxon>Chaetothyriales</taxon>
        <taxon>Trichomeriaceae</taxon>
        <taxon>Knufia</taxon>
    </lineage>
</organism>
<proteinExistence type="predicted"/>
<evidence type="ECO:0000313" key="2">
    <source>
        <dbReference type="EMBL" id="KAK5957676.1"/>
    </source>
</evidence>
<feature type="compositionally biased region" description="Basic and acidic residues" evidence="1">
    <location>
        <begin position="95"/>
        <end position="108"/>
    </location>
</feature>
<name>A0AAN8F068_9EURO</name>
<dbReference type="InterPro" id="IPR018814">
    <property type="entry name" value="DUF5427"/>
</dbReference>
<sequence>MPPKASNNPDDLLAQLDDLSTQPQSRSRPPRPTTARAPKSNHGTKPQSQNEQDLLAELGNLAQRPASRPGTPSLRSSARPGDNASPRRAGTPTIADEKTALSDRKSADSARSSGNGTQAYTPATTTADDSPAEEPTPTPAPAPAPAAQQQQQQQATTGGGWGGWFTTLATQTLTTAQTQVKNLQHQAAAQAEQHGINVPVDAKQFTEQLRGNPSGLLKNLGVSTETIGNLRNMAMPTFQNILQTIAPPISSHERLAVHITHDLVGYPSLDPTIYRVFERVMAQVEGGDLLVVQRGEEAGPKRSSRDVGSRIGISSIGGAWGDGPWWRAGGQRSTNAVRGLVDGTKLARANAEGYAADFFKEKGGVEEAAKRAAETLTTGGESNPTRDSQIFLAVQAITQESAEDLFLGASADDKEKEKEAENANTNTSFLFAIYLHDPIHGIAFHALSQSVPMQWVEWLDAPNDVEGSLPESIQEIIEGGGVDPREWVSEWLEETLSLAAGVVAQRYVARRMGVGEVVKGKGKLKADMGSSMMAESGGGEAARAGL</sequence>
<dbReference type="PANTHER" id="PTHR28265:SF1">
    <property type="entry name" value="MAINTENANCE OF TELOMERE CAPPING PROTEIN 1"/>
    <property type="match status" value="1"/>
</dbReference>
<feature type="compositionally biased region" description="Low complexity" evidence="1">
    <location>
        <begin position="145"/>
        <end position="156"/>
    </location>
</feature>
<dbReference type="PANTHER" id="PTHR28265">
    <property type="entry name" value="MAINTENANCE OF TELOMERE CAPPING PROTEIN 1"/>
    <property type="match status" value="1"/>
</dbReference>
<dbReference type="Pfam" id="PF10310">
    <property type="entry name" value="DUF5427"/>
    <property type="match status" value="1"/>
</dbReference>
<evidence type="ECO:0000313" key="3">
    <source>
        <dbReference type="Proteomes" id="UP001316803"/>
    </source>
</evidence>
<feature type="compositionally biased region" description="Low complexity" evidence="1">
    <location>
        <begin position="20"/>
        <end position="38"/>
    </location>
</feature>
<feature type="compositionally biased region" description="Pro residues" evidence="1">
    <location>
        <begin position="134"/>
        <end position="144"/>
    </location>
</feature>
<feature type="compositionally biased region" description="Low complexity" evidence="1">
    <location>
        <begin position="109"/>
        <end position="133"/>
    </location>
</feature>
<gene>
    <name evidence="2" type="ORF">OHC33_000865</name>
</gene>
<feature type="region of interest" description="Disordered" evidence="1">
    <location>
        <begin position="1"/>
        <end position="163"/>
    </location>
</feature>
<feature type="compositionally biased region" description="Polar residues" evidence="1">
    <location>
        <begin position="41"/>
        <end position="52"/>
    </location>
</feature>
<dbReference type="Proteomes" id="UP001316803">
    <property type="component" value="Unassembled WGS sequence"/>
</dbReference>
<evidence type="ECO:0000256" key="1">
    <source>
        <dbReference type="SAM" id="MobiDB-lite"/>
    </source>
</evidence>
<evidence type="ECO:0008006" key="4">
    <source>
        <dbReference type="Google" id="ProtNLM"/>
    </source>
</evidence>
<reference evidence="2 3" key="1">
    <citation type="submission" date="2022-12" db="EMBL/GenBank/DDBJ databases">
        <title>Genomic features and morphological characterization of a novel Knufia sp. strain isolated from spacecraft assembly facility.</title>
        <authorList>
            <person name="Teixeira M."/>
            <person name="Chander A.M."/>
            <person name="Stajich J.E."/>
            <person name="Venkateswaran K."/>
        </authorList>
    </citation>
    <scope>NUCLEOTIDE SEQUENCE [LARGE SCALE GENOMIC DNA]</scope>
    <source>
        <strain evidence="2 3">FJI-L2-BK-P2</strain>
    </source>
</reference>
<keyword evidence="3" id="KW-1185">Reference proteome</keyword>
<accession>A0AAN8F068</accession>
<dbReference type="AlphaFoldDB" id="A0AAN8F068"/>
<protein>
    <recommendedName>
        <fullName evidence="4">Maintenance of telomere capping protein 1</fullName>
    </recommendedName>
</protein>
<dbReference type="EMBL" id="JAKLMC020000002">
    <property type="protein sequence ID" value="KAK5957676.1"/>
    <property type="molecule type" value="Genomic_DNA"/>
</dbReference>
<comment type="caution">
    <text evidence="2">The sequence shown here is derived from an EMBL/GenBank/DDBJ whole genome shotgun (WGS) entry which is preliminary data.</text>
</comment>